<evidence type="ECO:0000313" key="1">
    <source>
        <dbReference type="EMBL" id="HDP77959.1"/>
    </source>
</evidence>
<dbReference type="SFLD" id="SFLDG01129">
    <property type="entry name" value="C1.5:_HAD__Beta-PGM__Phosphata"/>
    <property type="match status" value="1"/>
</dbReference>
<dbReference type="PANTHER" id="PTHR47478">
    <property type="match status" value="1"/>
</dbReference>
<name>A0A7C1GR64_9BACT</name>
<dbReference type="InterPro" id="IPR052550">
    <property type="entry name" value="Pyrimidine_5'-ntase_YjjG"/>
</dbReference>
<dbReference type="GO" id="GO:0008253">
    <property type="term" value="F:5'-nucleotidase activity"/>
    <property type="evidence" value="ECO:0007669"/>
    <property type="project" value="InterPro"/>
</dbReference>
<dbReference type="AlphaFoldDB" id="A0A7C1GR64"/>
<dbReference type="SUPFAM" id="SSF56784">
    <property type="entry name" value="HAD-like"/>
    <property type="match status" value="1"/>
</dbReference>
<organism evidence="1">
    <name type="scientific">Mesotoga infera</name>
    <dbReference type="NCBI Taxonomy" id="1236046"/>
    <lineage>
        <taxon>Bacteria</taxon>
        <taxon>Thermotogati</taxon>
        <taxon>Thermotogota</taxon>
        <taxon>Thermotogae</taxon>
        <taxon>Kosmotogales</taxon>
        <taxon>Kosmotogaceae</taxon>
        <taxon>Mesotoga</taxon>
    </lineage>
</organism>
<dbReference type="Gene3D" id="1.10.150.240">
    <property type="entry name" value="Putative phosphatase, domain 2"/>
    <property type="match status" value="1"/>
</dbReference>
<dbReference type="InterPro" id="IPR041492">
    <property type="entry name" value="HAD_2"/>
</dbReference>
<dbReference type="InterPro" id="IPR036412">
    <property type="entry name" value="HAD-like_sf"/>
</dbReference>
<proteinExistence type="predicted"/>
<dbReference type="InterPro" id="IPR023198">
    <property type="entry name" value="PGP-like_dom2"/>
</dbReference>
<dbReference type="InterPro" id="IPR006439">
    <property type="entry name" value="HAD-SF_hydro_IA"/>
</dbReference>
<dbReference type="NCBIfam" id="TIGR02254">
    <property type="entry name" value="YjjG_YfnB"/>
    <property type="match status" value="1"/>
</dbReference>
<dbReference type="PRINTS" id="PR00413">
    <property type="entry name" value="HADHALOGNASE"/>
</dbReference>
<protein>
    <submittedName>
        <fullName evidence="1">Noncanonical pyrimidine nucleotidase, YjjG family</fullName>
    </submittedName>
</protein>
<sequence length="228" mass="26656">MILSSPYKMYFFDLDHTILDFEKSEVESLLELFRLRDIDLSDEQIDSYKEINKKWWGFLEQGQKTKEEVVVGRFEEYCDYIRATFDPEELNDEYLTRLSGKAYFLPGAKEFLTNMRRQGKRMAIITNGVYRVQHKRFLTAGLHEFFEFSLSSEEAGAAKPDAEIFIEAMRMARVRSHEVVYIGDSLESDYEGSLNAGIDFIWFGPHARRNKGPVNIAKNYDELLKLLV</sequence>
<dbReference type="PANTHER" id="PTHR47478:SF1">
    <property type="entry name" value="PYRIMIDINE 5'-NUCLEOTIDASE YJJG"/>
    <property type="match status" value="1"/>
</dbReference>
<dbReference type="Pfam" id="PF13419">
    <property type="entry name" value="HAD_2"/>
    <property type="match status" value="1"/>
</dbReference>
<reference evidence="1" key="1">
    <citation type="journal article" date="2020" name="mSystems">
        <title>Genome- and Community-Level Interaction Insights into Carbon Utilization and Element Cycling Functions of Hydrothermarchaeota in Hydrothermal Sediment.</title>
        <authorList>
            <person name="Zhou Z."/>
            <person name="Liu Y."/>
            <person name="Xu W."/>
            <person name="Pan J."/>
            <person name="Luo Z.H."/>
            <person name="Li M."/>
        </authorList>
    </citation>
    <scope>NUCLEOTIDE SEQUENCE [LARGE SCALE GENOMIC DNA]</scope>
    <source>
        <strain evidence="1">SpSt-1179</strain>
    </source>
</reference>
<dbReference type="Proteomes" id="UP000886198">
    <property type="component" value="Unassembled WGS sequence"/>
</dbReference>
<dbReference type="InterPro" id="IPR023214">
    <property type="entry name" value="HAD_sf"/>
</dbReference>
<dbReference type="EMBL" id="DSBT01000198">
    <property type="protein sequence ID" value="HDP77959.1"/>
    <property type="molecule type" value="Genomic_DNA"/>
</dbReference>
<dbReference type="NCBIfam" id="TIGR01549">
    <property type="entry name" value="HAD-SF-IA-v1"/>
    <property type="match status" value="1"/>
</dbReference>
<comment type="caution">
    <text evidence="1">The sequence shown here is derived from an EMBL/GenBank/DDBJ whole genome shotgun (WGS) entry which is preliminary data.</text>
</comment>
<dbReference type="Gene3D" id="3.40.50.1000">
    <property type="entry name" value="HAD superfamily/HAD-like"/>
    <property type="match status" value="1"/>
</dbReference>
<dbReference type="SFLD" id="SFLDS00003">
    <property type="entry name" value="Haloacid_Dehalogenase"/>
    <property type="match status" value="1"/>
</dbReference>
<gene>
    <name evidence="1" type="ORF">ENN47_07230</name>
</gene>
<accession>A0A7C1GR64</accession>
<dbReference type="InterPro" id="IPR011951">
    <property type="entry name" value="HAD-SF_hydro_IA_YjjG/PynA"/>
</dbReference>